<evidence type="ECO:0000256" key="12">
    <source>
        <dbReference type="ARBA" id="ARBA00023180"/>
    </source>
</evidence>
<keyword evidence="9 13" id="KW-0378">Hydrolase</keyword>
<evidence type="ECO:0000256" key="5">
    <source>
        <dbReference type="ARBA" id="ARBA00001973"/>
    </source>
</evidence>
<comment type="cofactor">
    <cofactor evidence="2">
        <name>Mn(2+)</name>
        <dbReference type="ChEBI" id="CHEBI:29035"/>
    </cofactor>
</comment>
<keyword evidence="17" id="KW-1185">Reference proteome</keyword>
<feature type="domain" description="Purple acid phosphatase C-terminal" evidence="15">
    <location>
        <begin position="359"/>
        <end position="416"/>
    </location>
</feature>
<evidence type="ECO:0000313" key="17">
    <source>
        <dbReference type="Proteomes" id="UP001187471"/>
    </source>
</evidence>
<dbReference type="Proteomes" id="UP001187471">
    <property type="component" value="Unassembled WGS sequence"/>
</dbReference>
<dbReference type="SUPFAM" id="SSF49363">
    <property type="entry name" value="Purple acid phosphatase, N-terminal domain"/>
    <property type="match status" value="1"/>
</dbReference>
<protein>
    <recommendedName>
        <fullName evidence="13">Purple acid phosphatase</fullName>
        <ecNumber evidence="13">3.1.3.2</ecNumber>
    </recommendedName>
</protein>
<evidence type="ECO:0000259" key="14">
    <source>
        <dbReference type="Pfam" id="PF00149"/>
    </source>
</evidence>
<dbReference type="InterPro" id="IPR029052">
    <property type="entry name" value="Metallo-depent_PP-like"/>
</dbReference>
<evidence type="ECO:0000256" key="13">
    <source>
        <dbReference type="RuleBase" id="RU361203"/>
    </source>
</evidence>
<dbReference type="PANTHER" id="PTHR22953">
    <property type="entry name" value="ACID PHOSPHATASE RELATED"/>
    <property type="match status" value="1"/>
</dbReference>
<comment type="cofactor">
    <cofactor evidence="3">
        <name>Zn(2+)</name>
        <dbReference type="ChEBI" id="CHEBI:29105"/>
    </cofactor>
</comment>
<dbReference type="GO" id="GO:0003993">
    <property type="term" value="F:acid phosphatase activity"/>
    <property type="evidence" value="ECO:0007669"/>
    <property type="project" value="UniProtKB-EC"/>
</dbReference>
<evidence type="ECO:0000256" key="9">
    <source>
        <dbReference type="ARBA" id="ARBA00022801"/>
    </source>
</evidence>
<comment type="caution">
    <text evidence="16">The sequence shown here is derived from an EMBL/GenBank/DDBJ whole genome shotgun (WGS) entry which is preliminary data.</text>
</comment>
<keyword evidence="11" id="KW-0408">Iron</keyword>
<evidence type="ECO:0000313" key="16">
    <source>
        <dbReference type="EMBL" id="KAK2971501.1"/>
    </source>
</evidence>
<dbReference type="InterPro" id="IPR008963">
    <property type="entry name" value="Purple_acid_Pase-like_N"/>
</dbReference>
<organism evidence="16 17">
    <name type="scientific">Escallonia rubra</name>
    <dbReference type="NCBI Taxonomy" id="112253"/>
    <lineage>
        <taxon>Eukaryota</taxon>
        <taxon>Viridiplantae</taxon>
        <taxon>Streptophyta</taxon>
        <taxon>Embryophyta</taxon>
        <taxon>Tracheophyta</taxon>
        <taxon>Spermatophyta</taxon>
        <taxon>Magnoliopsida</taxon>
        <taxon>eudicotyledons</taxon>
        <taxon>Gunneridae</taxon>
        <taxon>Pentapetalae</taxon>
        <taxon>asterids</taxon>
        <taxon>campanulids</taxon>
        <taxon>Escalloniales</taxon>
        <taxon>Escalloniaceae</taxon>
        <taxon>Escallonia</taxon>
    </lineage>
</organism>
<evidence type="ECO:0000256" key="1">
    <source>
        <dbReference type="ARBA" id="ARBA00000032"/>
    </source>
</evidence>
<comment type="cofactor">
    <cofactor evidence="5">
        <name>Cu(2+)</name>
        <dbReference type="ChEBI" id="CHEBI:29036"/>
    </cofactor>
</comment>
<keyword evidence="10" id="KW-0862">Zinc</keyword>
<dbReference type="FunFam" id="2.60.40.380:FF:000001">
    <property type="entry name" value="Fe(3+)-Zn(2+) purple acid phosphatase"/>
    <property type="match status" value="1"/>
</dbReference>
<feature type="chain" id="PRO_5041518193" description="Purple acid phosphatase" evidence="13">
    <location>
        <begin position="22"/>
        <end position="442"/>
    </location>
</feature>
<comment type="cofactor">
    <cofactor evidence="4">
        <name>Fe cation</name>
        <dbReference type="ChEBI" id="CHEBI:24875"/>
    </cofactor>
</comment>
<keyword evidence="8 13" id="KW-0732">Signal</keyword>
<accession>A0AA88R2A0</accession>
<dbReference type="CDD" id="cd00839">
    <property type="entry name" value="MPP_PAPs"/>
    <property type="match status" value="1"/>
</dbReference>
<evidence type="ECO:0000256" key="11">
    <source>
        <dbReference type="ARBA" id="ARBA00023004"/>
    </source>
</evidence>
<dbReference type="InterPro" id="IPR004843">
    <property type="entry name" value="Calcineurin-like_PHP"/>
</dbReference>
<dbReference type="PANTHER" id="PTHR22953:SF35">
    <property type="entry name" value="FE(3+)-ZN(2+) PURPLE ACID PHOSPHATASE 12"/>
    <property type="match status" value="1"/>
</dbReference>
<dbReference type="SUPFAM" id="SSF56300">
    <property type="entry name" value="Metallo-dependent phosphatases"/>
    <property type="match status" value="1"/>
</dbReference>
<evidence type="ECO:0000256" key="10">
    <source>
        <dbReference type="ARBA" id="ARBA00022833"/>
    </source>
</evidence>
<dbReference type="EC" id="3.1.3.2" evidence="13"/>
<evidence type="ECO:0000256" key="2">
    <source>
        <dbReference type="ARBA" id="ARBA00001936"/>
    </source>
</evidence>
<evidence type="ECO:0000256" key="4">
    <source>
        <dbReference type="ARBA" id="ARBA00001962"/>
    </source>
</evidence>
<feature type="signal peptide" evidence="13">
    <location>
        <begin position="1"/>
        <end position="21"/>
    </location>
</feature>
<keyword evidence="7" id="KW-0479">Metal-binding</keyword>
<reference evidence="16" key="1">
    <citation type="submission" date="2022-12" db="EMBL/GenBank/DDBJ databases">
        <title>Draft genome assemblies for two species of Escallonia (Escalloniales).</title>
        <authorList>
            <person name="Chanderbali A."/>
            <person name="Dervinis C."/>
            <person name="Anghel I."/>
            <person name="Soltis D."/>
            <person name="Soltis P."/>
            <person name="Zapata F."/>
        </authorList>
    </citation>
    <scope>NUCLEOTIDE SEQUENCE</scope>
    <source>
        <strain evidence="16">UCBG92.1500</strain>
        <tissue evidence="16">Leaf</tissue>
    </source>
</reference>
<sequence>MELKWVCAGFLYLLVVGLVLDDVRLCDGGFTSSFVRKKDLSLDMPLDCDAFRVPPGYNAPQQVHITQGDHEGKGVIVSWITPDEPGSDEVLYWAENSTLRNTAYGIVVTYKFYNYTSGYIHHCTIKNLEFDTKYYYELGSDLGQTFDSNRTLAHYELNPAKGQTLLFVGDLSYADCYPFHDNTRWDTWGRFIERNVAYQPWIWTAGNHELDYVPEIGEREPFKPYRHRFFVPYRESESTSPLWYSIKRASAYIIVMSSYSAFGKYTPQYKWFINELPKVNRSETPWLIVLMHSPMYSSNVHHFMEGETMRVMYESWFVKYKVDVVFAGHVHAYERSKRVSNIAYNVVNGLCTPHNDNSAPVYITIGDGGNQEGLAYEMTEPQPRYSAYREASFGHGIFDIKNKTHAYFSWHRNEDGYAVEADSLWFENRYWRSSQKSFVASV</sequence>
<proteinExistence type="inferred from homology"/>
<evidence type="ECO:0000256" key="3">
    <source>
        <dbReference type="ARBA" id="ARBA00001947"/>
    </source>
</evidence>
<keyword evidence="12" id="KW-0325">Glycoprotein</keyword>
<dbReference type="InterPro" id="IPR041792">
    <property type="entry name" value="MPP_PAP"/>
</dbReference>
<dbReference type="EMBL" id="JAVXUO010002582">
    <property type="protein sequence ID" value="KAK2971501.1"/>
    <property type="molecule type" value="Genomic_DNA"/>
</dbReference>
<dbReference type="Gene3D" id="3.60.21.10">
    <property type="match status" value="1"/>
</dbReference>
<evidence type="ECO:0000256" key="6">
    <source>
        <dbReference type="ARBA" id="ARBA00008723"/>
    </source>
</evidence>
<dbReference type="AlphaFoldDB" id="A0AA88R2A0"/>
<dbReference type="FunFam" id="3.60.21.10:FF:000034">
    <property type="entry name" value="Fe(3+)-Zn(2+) purple acid phosphatase"/>
    <property type="match status" value="1"/>
</dbReference>
<evidence type="ECO:0000256" key="8">
    <source>
        <dbReference type="ARBA" id="ARBA00022729"/>
    </source>
</evidence>
<feature type="domain" description="Calcineurin-like phosphoesterase" evidence="14">
    <location>
        <begin position="140"/>
        <end position="333"/>
    </location>
</feature>
<dbReference type="InterPro" id="IPR025733">
    <property type="entry name" value="PAPs_C"/>
</dbReference>
<comment type="catalytic activity">
    <reaction evidence="1 13">
        <text>a phosphate monoester + H2O = an alcohol + phosphate</text>
        <dbReference type="Rhea" id="RHEA:15017"/>
        <dbReference type="ChEBI" id="CHEBI:15377"/>
        <dbReference type="ChEBI" id="CHEBI:30879"/>
        <dbReference type="ChEBI" id="CHEBI:43474"/>
        <dbReference type="ChEBI" id="CHEBI:67140"/>
        <dbReference type="EC" id="3.1.3.2"/>
    </reaction>
</comment>
<name>A0AA88R2A0_9ASTE</name>
<dbReference type="Pfam" id="PF00149">
    <property type="entry name" value="Metallophos"/>
    <property type="match status" value="1"/>
</dbReference>
<evidence type="ECO:0000259" key="15">
    <source>
        <dbReference type="Pfam" id="PF14008"/>
    </source>
</evidence>
<gene>
    <name evidence="16" type="ORF">RJ640_020907</name>
</gene>
<dbReference type="InterPro" id="IPR039331">
    <property type="entry name" value="PAPs-like"/>
</dbReference>
<dbReference type="GO" id="GO:0046872">
    <property type="term" value="F:metal ion binding"/>
    <property type="evidence" value="ECO:0007669"/>
    <property type="project" value="UniProtKB-KW"/>
</dbReference>
<evidence type="ECO:0000256" key="7">
    <source>
        <dbReference type="ARBA" id="ARBA00022723"/>
    </source>
</evidence>
<comment type="similarity">
    <text evidence="6 13">Belongs to the metallophosphoesterase superfamily. Purple acid phosphatase family.</text>
</comment>
<dbReference type="Pfam" id="PF14008">
    <property type="entry name" value="Metallophos_C"/>
    <property type="match status" value="1"/>
</dbReference>